<sequence>MTFSTAPAEARHTESDSSHFVQFYHSDVELMEDVGAFLQRALDAGGSAIAIATADHLASLTSWLDSADNASRRAQDAVLVDAHAALGGFMVDGWPDEARFMSTVGALVARTVRRGQPVHAFGEMVAILYAQGLGEAALRLEHLWNGLAGDHRFSLFCAYPDREFIGAEHTPLFRHICEAHQHVFLTRTLRDAGARDLHLRLALAQQRATSLEDEMRRRQSAELQRDAMLMNSPIASALLLGNRHTFQLTNPRYLAMVGRADLIGLPYLDAFPEEAGGATVTALQRVFADGVPIIHEEYRTNRPGDTDERVYTLHFEPLRASSGNVDGVILSAVEVTGYVRAREAVEKSRTEREALLADLRNANGAKDRFLAMLGHELRNPLAPISTALVLVRKQNGGKTDRQHEIIERQVAHLSRLVEDLLDVSRITRGAIELAREPVPIATVLARAVEATNPVLEQRSQTLSLDLADDGGIVCGDACRLTQVFGNLLNNAAKFTQTGGRIHVKAVTSATELVVSVADNGVGISRDLMPRMFSFFEQGETTIDRSNGGLGVGLALVKNFVELHGGTVVASSDGPGMGATFTVTLPLAPAPTTDCVEQPAMQHPVGNGARVLLVDDNKDGLMAMEAYLVEMGFHVATATDPATALEVAAAFSPAFAVLDIGLPGMDGYQLARALRAQHTVAPVRMFALTGYGLTDDRRRSNEAGFERHFVKPVTLAELVEALTGPSGGERRSV</sequence>
<name>A0ABX2NPR5_9BURK</name>
<dbReference type="SUPFAM" id="SSF52172">
    <property type="entry name" value="CheY-like"/>
    <property type="match status" value="1"/>
</dbReference>
<accession>A0ABX2NPR5</accession>
<dbReference type="SUPFAM" id="SSF55785">
    <property type="entry name" value="PYP-like sensor domain (PAS domain)"/>
    <property type="match status" value="1"/>
</dbReference>
<dbReference type="Pfam" id="PF14417">
    <property type="entry name" value="MEDS"/>
    <property type="match status" value="1"/>
</dbReference>
<dbReference type="InterPro" id="IPR011006">
    <property type="entry name" value="CheY-like_superfamily"/>
</dbReference>
<dbReference type="PROSITE" id="PS50110">
    <property type="entry name" value="RESPONSE_REGULATORY"/>
    <property type="match status" value="1"/>
</dbReference>
<dbReference type="RefSeq" id="WP_176367877.1">
    <property type="nucleotide sequence ID" value="NZ_JBNDJB010000001.1"/>
</dbReference>
<dbReference type="Gene3D" id="3.40.50.2300">
    <property type="match status" value="1"/>
</dbReference>
<dbReference type="Pfam" id="PF08448">
    <property type="entry name" value="PAS_4"/>
    <property type="match status" value="1"/>
</dbReference>
<dbReference type="Gene3D" id="3.30.450.20">
    <property type="entry name" value="PAS domain"/>
    <property type="match status" value="1"/>
</dbReference>
<dbReference type="InterPro" id="IPR035965">
    <property type="entry name" value="PAS-like_dom_sf"/>
</dbReference>
<dbReference type="SMART" id="SM00448">
    <property type="entry name" value="REC"/>
    <property type="match status" value="1"/>
</dbReference>
<dbReference type="CDD" id="cd00082">
    <property type="entry name" value="HisKA"/>
    <property type="match status" value="1"/>
</dbReference>
<dbReference type="EMBL" id="VOMC01000023">
    <property type="protein sequence ID" value="NVI06442.1"/>
    <property type="molecule type" value="Genomic_DNA"/>
</dbReference>
<dbReference type="InterPro" id="IPR036890">
    <property type="entry name" value="HATPase_C_sf"/>
</dbReference>
<dbReference type="Pfam" id="PF00072">
    <property type="entry name" value="Response_reg"/>
    <property type="match status" value="1"/>
</dbReference>
<evidence type="ECO:0000256" key="3">
    <source>
        <dbReference type="ARBA" id="ARBA00022553"/>
    </source>
</evidence>
<evidence type="ECO:0000256" key="4">
    <source>
        <dbReference type="PROSITE-ProRule" id="PRU00169"/>
    </source>
</evidence>
<evidence type="ECO:0000313" key="9">
    <source>
        <dbReference type="Proteomes" id="UP000821598"/>
    </source>
</evidence>
<dbReference type="InterPro" id="IPR036097">
    <property type="entry name" value="HisK_dim/P_sf"/>
</dbReference>
<evidence type="ECO:0000313" key="8">
    <source>
        <dbReference type="EMBL" id="NVI06442.1"/>
    </source>
</evidence>
<keyword evidence="5" id="KW-0175">Coiled coil</keyword>
<dbReference type="Pfam" id="PF02518">
    <property type="entry name" value="HATPase_c"/>
    <property type="match status" value="1"/>
</dbReference>
<dbReference type="InterPro" id="IPR013656">
    <property type="entry name" value="PAS_4"/>
</dbReference>
<dbReference type="SUPFAM" id="SSF47384">
    <property type="entry name" value="Homodimeric domain of signal transducing histidine kinase"/>
    <property type="match status" value="1"/>
</dbReference>
<dbReference type="Proteomes" id="UP000821598">
    <property type="component" value="Unassembled WGS sequence"/>
</dbReference>
<dbReference type="InterPro" id="IPR025847">
    <property type="entry name" value="MEDS_domain"/>
</dbReference>
<dbReference type="InterPro" id="IPR005467">
    <property type="entry name" value="His_kinase_dom"/>
</dbReference>
<dbReference type="PROSITE" id="PS50109">
    <property type="entry name" value="HIS_KIN"/>
    <property type="match status" value="1"/>
</dbReference>
<dbReference type="PANTHER" id="PTHR43547">
    <property type="entry name" value="TWO-COMPONENT HISTIDINE KINASE"/>
    <property type="match status" value="1"/>
</dbReference>
<feature type="domain" description="Response regulatory" evidence="7">
    <location>
        <begin position="609"/>
        <end position="725"/>
    </location>
</feature>
<comment type="caution">
    <text evidence="8">The sequence shown here is derived from an EMBL/GenBank/DDBJ whole genome shotgun (WGS) entry which is preliminary data.</text>
</comment>
<feature type="modified residue" description="4-aspartylphosphate" evidence="4">
    <location>
        <position position="658"/>
    </location>
</feature>
<gene>
    <name evidence="8" type="ORF">FSB64_22265</name>
</gene>
<keyword evidence="3 4" id="KW-0597">Phosphoprotein</keyword>
<dbReference type="Gene3D" id="1.10.287.130">
    <property type="match status" value="1"/>
</dbReference>
<dbReference type="Pfam" id="PF00512">
    <property type="entry name" value="HisKA"/>
    <property type="match status" value="1"/>
</dbReference>
<dbReference type="SMART" id="SM00387">
    <property type="entry name" value="HATPase_c"/>
    <property type="match status" value="1"/>
</dbReference>
<comment type="catalytic activity">
    <reaction evidence="1">
        <text>ATP + protein L-histidine = ADP + protein N-phospho-L-histidine.</text>
        <dbReference type="EC" id="2.7.13.3"/>
    </reaction>
</comment>
<dbReference type="InterPro" id="IPR003594">
    <property type="entry name" value="HATPase_dom"/>
</dbReference>
<dbReference type="EC" id="2.7.13.3" evidence="2"/>
<evidence type="ECO:0000259" key="7">
    <source>
        <dbReference type="PROSITE" id="PS50110"/>
    </source>
</evidence>
<organism evidence="8 9">
    <name type="scientific">Paraburkholderia youngii</name>
    <dbReference type="NCBI Taxonomy" id="2782701"/>
    <lineage>
        <taxon>Bacteria</taxon>
        <taxon>Pseudomonadati</taxon>
        <taxon>Pseudomonadota</taxon>
        <taxon>Betaproteobacteria</taxon>
        <taxon>Burkholderiales</taxon>
        <taxon>Burkholderiaceae</taxon>
        <taxon>Paraburkholderia</taxon>
    </lineage>
</organism>
<dbReference type="PRINTS" id="PR00344">
    <property type="entry name" value="BCTRLSENSOR"/>
</dbReference>
<feature type="coiled-coil region" evidence="5">
    <location>
        <begin position="194"/>
        <end position="221"/>
    </location>
</feature>
<evidence type="ECO:0000256" key="1">
    <source>
        <dbReference type="ARBA" id="ARBA00000085"/>
    </source>
</evidence>
<proteinExistence type="predicted"/>
<feature type="domain" description="Histidine kinase" evidence="6">
    <location>
        <begin position="372"/>
        <end position="588"/>
    </location>
</feature>
<dbReference type="InterPro" id="IPR004358">
    <property type="entry name" value="Sig_transdc_His_kin-like_C"/>
</dbReference>
<dbReference type="InterPro" id="IPR003661">
    <property type="entry name" value="HisK_dim/P_dom"/>
</dbReference>
<evidence type="ECO:0000259" key="6">
    <source>
        <dbReference type="PROSITE" id="PS50109"/>
    </source>
</evidence>
<dbReference type="PANTHER" id="PTHR43547:SF2">
    <property type="entry name" value="HYBRID SIGNAL TRANSDUCTION HISTIDINE KINASE C"/>
    <property type="match status" value="1"/>
</dbReference>
<reference evidence="8 9" key="1">
    <citation type="submission" date="2019-08" db="EMBL/GenBank/DDBJ databases">
        <title>Paraburkholderia simonii sp. nov. and P. youngii sp. nov. Brazilian and Mexican Mimosa-associated rhizobia.</title>
        <authorList>
            <person name="Mavima L."/>
            <person name="Beukes C.W."/>
            <person name="Palmer M."/>
            <person name="De Meyer S.E."/>
            <person name="James E.K."/>
            <person name="Maluk M."/>
            <person name="Avontuur J.R."/>
            <person name="Chan W.Y."/>
            <person name="Venter S.N."/>
            <person name="Steenkamp E.T."/>
        </authorList>
    </citation>
    <scope>NUCLEOTIDE SEQUENCE [LARGE SCALE GENOMIC DNA]</scope>
    <source>
        <strain evidence="8 9">JPY454</strain>
    </source>
</reference>
<evidence type="ECO:0000256" key="2">
    <source>
        <dbReference type="ARBA" id="ARBA00012438"/>
    </source>
</evidence>
<protein>
    <recommendedName>
        <fullName evidence="2">histidine kinase</fullName>
        <ecNumber evidence="2">2.7.13.3</ecNumber>
    </recommendedName>
</protein>
<dbReference type="Gene3D" id="3.30.565.10">
    <property type="entry name" value="Histidine kinase-like ATPase, C-terminal domain"/>
    <property type="match status" value="1"/>
</dbReference>
<evidence type="ECO:0000256" key="5">
    <source>
        <dbReference type="SAM" id="Coils"/>
    </source>
</evidence>
<dbReference type="SUPFAM" id="SSF55874">
    <property type="entry name" value="ATPase domain of HSP90 chaperone/DNA topoisomerase II/histidine kinase"/>
    <property type="match status" value="1"/>
</dbReference>
<dbReference type="InterPro" id="IPR001789">
    <property type="entry name" value="Sig_transdc_resp-reg_receiver"/>
</dbReference>
<dbReference type="SMART" id="SM00388">
    <property type="entry name" value="HisKA"/>
    <property type="match status" value="1"/>
</dbReference>
<keyword evidence="9" id="KW-1185">Reference proteome</keyword>